<feature type="transmembrane region" description="Helical" evidence="1">
    <location>
        <begin position="80"/>
        <end position="101"/>
    </location>
</feature>
<dbReference type="RefSeq" id="WP_072555137.1">
    <property type="nucleotide sequence ID" value="NZ_CP018155.1"/>
</dbReference>
<evidence type="ECO:0000256" key="1">
    <source>
        <dbReference type="SAM" id="Phobius"/>
    </source>
</evidence>
<proteinExistence type="predicted"/>
<evidence type="ECO:0000313" key="3">
    <source>
        <dbReference type="Proteomes" id="UP000181898"/>
    </source>
</evidence>
<evidence type="ECO:0000313" key="2">
    <source>
        <dbReference type="EMBL" id="APG64812.1"/>
    </source>
</evidence>
<dbReference type="STRING" id="1850252.LPB136_05300"/>
<feature type="transmembrane region" description="Helical" evidence="1">
    <location>
        <begin position="130"/>
        <end position="150"/>
    </location>
</feature>
<dbReference type="OrthoDB" id="1188771at2"/>
<reference evidence="2 3" key="1">
    <citation type="submission" date="2016-11" db="EMBL/GenBank/DDBJ databases">
        <title>Tenacibaculum sp. LPB0136, isolated from marine environment.</title>
        <authorList>
            <person name="Kim E."/>
            <person name="Yi H."/>
        </authorList>
    </citation>
    <scope>NUCLEOTIDE SEQUENCE [LARGE SCALE GENOMIC DNA]</scope>
    <source>
        <strain evidence="2 3">LPB0136</strain>
    </source>
</reference>
<keyword evidence="3" id="KW-1185">Reference proteome</keyword>
<dbReference type="EMBL" id="CP018155">
    <property type="protein sequence ID" value="APG64812.1"/>
    <property type="molecule type" value="Genomic_DNA"/>
</dbReference>
<dbReference type="AlphaFoldDB" id="A0A1L3JI79"/>
<accession>A0A1L3JI79</accession>
<dbReference type="KEGG" id="ten:LPB136_05300"/>
<feature type="transmembrane region" description="Helical" evidence="1">
    <location>
        <begin position="48"/>
        <end position="73"/>
    </location>
</feature>
<organism evidence="2 3">
    <name type="scientific">Tenacibaculum todarodis</name>
    <dbReference type="NCBI Taxonomy" id="1850252"/>
    <lineage>
        <taxon>Bacteria</taxon>
        <taxon>Pseudomonadati</taxon>
        <taxon>Bacteroidota</taxon>
        <taxon>Flavobacteriia</taxon>
        <taxon>Flavobacteriales</taxon>
        <taxon>Flavobacteriaceae</taxon>
        <taxon>Tenacibaculum</taxon>
    </lineage>
</organism>
<protein>
    <recommendedName>
        <fullName evidence="4">DUF1772 domain-containing protein</fullName>
    </recommendedName>
</protein>
<evidence type="ECO:0008006" key="4">
    <source>
        <dbReference type="Google" id="ProtNLM"/>
    </source>
</evidence>
<name>A0A1L3JI79_9FLAO</name>
<dbReference type="Proteomes" id="UP000181898">
    <property type="component" value="Chromosome"/>
</dbReference>
<keyword evidence="1" id="KW-0472">Membrane</keyword>
<keyword evidence="1" id="KW-0812">Transmembrane</keyword>
<gene>
    <name evidence="2" type="ORF">LPB136_05300</name>
</gene>
<keyword evidence="1" id="KW-1133">Transmembrane helix</keyword>
<sequence>MNRVLAYFSIAIFAIFLGSQITEGALLVPYWKTLSATEFYQYYSEFGKIIGSFYTVLTLIAALIPVSVFIYCYLKKSEALRFSIIAVFFTFSFIAVFYIYFKGVNQQFYNATFNAIQLKSELNTWENWHWFRVLLEALALIFLILTFNVLTTEKSQ</sequence>